<name>A0ABU3B2P3_9ACTN</name>
<protein>
    <submittedName>
        <fullName evidence="1">Uncharacterized protein</fullName>
    </submittedName>
</protein>
<organism evidence="1 2">
    <name type="scientific">Streptomyces lancefieldiae</name>
    <dbReference type="NCBI Taxonomy" id="3075520"/>
    <lineage>
        <taxon>Bacteria</taxon>
        <taxon>Bacillati</taxon>
        <taxon>Actinomycetota</taxon>
        <taxon>Actinomycetes</taxon>
        <taxon>Kitasatosporales</taxon>
        <taxon>Streptomycetaceae</taxon>
        <taxon>Streptomyces</taxon>
    </lineage>
</organism>
<dbReference type="EMBL" id="JAVRFH010000098">
    <property type="protein sequence ID" value="MDT0616112.1"/>
    <property type="molecule type" value="Genomic_DNA"/>
</dbReference>
<dbReference type="RefSeq" id="WP_311585243.1">
    <property type="nucleotide sequence ID" value="NZ_JAVRFH010000098.1"/>
</dbReference>
<accession>A0ABU3B2P3</accession>
<sequence>MSASGCEPLHTPPEARAKITSALLAHGWERGAIEEVLDLYNSELARRIREERKAVEAENIASHAYLFDGMDYAADIIDPHSPS</sequence>
<dbReference type="Proteomes" id="UP001180724">
    <property type="component" value="Unassembled WGS sequence"/>
</dbReference>
<reference evidence="1" key="1">
    <citation type="submission" date="2024-05" db="EMBL/GenBank/DDBJ databases">
        <title>30 novel species of actinomycetes from the DSMZ collection.</title>
        <authorList>
            <person name="Nouioui I."/>
        </authorList>
    </citation>
    <scope>NUCLEOTIDE SEQUENCE</scope>
    <source>
        <strain evidence="1">DSM 40712</strain>
    </source>
</reference>
<evidence type="ECO:0000313" key="2">
    <source>
        <dbReference type="Proteomes" id="UP001180724"/>
    </source>
</evidence>
<keyword evidence="2" id="KW-1185">Reference proteome</keyword>
<gene>
    <name evidence="1" type="ORF">RM812_39070</name>
</gene>
<proteinExistence type="predicted"/>
<evidence type="ECO:0000313" key="1">
    <source>
        <dbReference type="EMBL" id="MDT0616112.1"/>
    </source>
</evidence>
<comment type="caution">
    <text evidence="1">The sequence shown here is derived from an EMBL/GenBank/DDBJ whole genome shotgun (WGS) entry which is preliminary data.</text>
</comment>